<gene>
    <name evidence="2" type="ORF">THAOC_15529</name>
</gene>
<keyword evidence="3" id="KW-1185">Reference proteome</keyword>
<reference evidence="2 3" key="1">
    <citation type="journal article" date="2012" name="Genome Biol.">
        <title>Genome and low-iron response of an oceanic diatom adapted to chronic iron limitation.</title>
        <authorList>
            <person name="Lommer M."/>
            <person name="Specht M."/>
            <person name="Roy A.S."/>
            <person name="Kraemer L."/>
            <person name="Andreson R."/>
            <person name="Gutowska M.A."/>
            <person name="Wolf J."/>
            <person name="Bergner S.V."/>
            <person name="Schilhabel M.B."/>
            <person name="Klostermeier U.C."/>
            <person name="Beiko R.G."/>
            <person name="Rosenstiel P."/>
            <person name="Hippler M."/>
            <person name="Laroche J."/>
        </authorList>
    </citation>
    <scope>NUCLEOTIDE SEQUENCE [LARGE SCALE GENOMIC DNA]</scope>
    <source>
        <strain evidence="2 3">CCMP1005</strain>
    </source>
</reference>
<dbReference type="EMBL" id="AGNL01018011">
    <property type="protein sequence ID" value="EJK63795.1"/>
    <property type="molecule type" value="Genomic_DNA"/>
</dbReference>
<protein>
    <submittedName>
        <fullName evidence="2">Uncharacterized protein</fullName>
    </submittedName>
</protein>
<organism evidence="2 3">
    <name type="scientific">Thalassiosira oceanica</name>
    <name type="common">Marine diatom</name>
    <dbReference type="NCBI Taxonomy" id="159749"/>
    <lineage>
        <taxon>Eukaryota</taxon>
        <taxon>Sar</taxon>
        <taxon>Stramenopiles</taxon>
        <taxon>Ochrophyta</taxon>
        <taxon>Bacillariophyta</taxon>
        <taxon>Coscinodiscophyceae</taxon>
        <taxon>Thalassiosirophycidae</taxon>
        <taxon>Thalassiosirales</taxon>
        <taxon>Thalassiosiraceae</taxon>
        <taxon>Thalassiosira</taxon>
    </lineage>
</organism>
<sequence>PTLLPTILAEADNGDRKNDDEWNDDEWKGDGIDDPSIVEPSELDPTLSPTLLPSLFPTISAEADIIDPTLSPTEIPTLAPTLYPSLSPTIEPAGDVDIGLDPTMPTTADLADVEENDSEWRGNDWQGDAWADDAWADDAWGGDEHKDPETTECRAAYGTCSIPRDQTQTVSNHVVDVNGQISMAEADGQVGFTFAAGVVRHHPCLEVIYAGMLI</sequence>
<evidence type="ECO:0000313" key="3">
    <source>
        <dbReference type="Proteomes" id="UP000266841"/>
    </source>
</evidence>
<feature type="compositionally biased region" description="Basic and acidic residues" evidence="1">
    <location>
        <begin position="13"/>
        <end position="31"/>
    </location>
</feature>
<accession>K0SEN5</accession>
<evidence type="ECO:0000313" key="2">
    <source>
        <dbReference type="EMBL" id="EJK63795.1"/>
    </source>
</evidence>
<feature type="region of interest" description="Disordered" evidence="1">
    <location>
        <begin position="1"/>
        <end position="46"/>
    </location>
</feature>
<name>K0SEN5_THAOC</name>
<dbReference type="AlphaFoldDB" id="K0SEN5"/>
<dbReference type="Proteomes" id="UP000266841">
    <property type="component" value="Unassembled WGS sequence"/>
</dbReference>
<comment type="caution">
    <text evidence="2">The sequence shown here is derived from an EMBL/GenBank/DDBJ whole genome shotgun (WGS) entry which is preliminary data.</text>
</comment>
<proteinExistence type="predicted"/>
<feature type="non-terminal residue" evidence="2">
    <location>
        <position position="1"/>
    </location>
</feature>
<dbReference type="OrthoDB" id="49636at2759"/>
<evidence type="ECO:0000256" key="1">
    <source>
        <dbReference type="SAM" id="MobiDB-lite"/>
    </source>
</evidence>